<dbReference type="InterPro" id="IPR002104">
    <property type="entry name" value="Integrase_catalytic"/>
</dbReference>
<evidence type="ECO:0000259" key="2">
    <source>
        <dbReference type="PROSITE" id="PS51898"/>
    </source>
</evidence>
<dbReference type="GO" id="GO:0006310">
    <property type="term" value="P:DNA recombination"/>
    <property type="evidence" value="ECO:0007669"/>
    <property type="project" value="UniProtKB-KW"/>
</dbReference>
<dbReference type="Gene3D" id="1.10.443.10">
    <property type="entry name" value="Intergrase catalytic core"/>
    <property type="match status" value="1"/>
</dbReference>
<dbReference type="PANTHER" id="PTHR30349">
    <property type="entry name" value="PHAGE INTEGRASE-RELATED"/>
    <property type="match status" value="1"/>
</dbReference>
<dbReference type="GO" id="GO:0003677">
    <property type="term" value="F:DNA binding"/>
    <property type="evidence" value="ECO:0007669"/>
    <property type="project" value="InterPro"/>
</dbReference>
<dbReference type="InterPro" id="IPR011010">
    <property type="entry name" value="DNA_brk_join_enz"/>
</dbReference>
<gene>
    <name evidence="3" type="ORF">AWW70_25645</name>
</gene>
<sequence>MSKITSIPSYWISRIFQTSTYDLDLITCNDLGNVTTRTTFARNYGKIIQNAEIKKIKFHDIRHTHATLLLKQGVHPKVVSEHLGHTDISMTLRMYSHVLPNMQEDAVKIFAKSIF</sequence>
<keyword evidence="1" id="KW-0233">DNA recombination</keyword>
<dbReference type="AlphaFoldDB" id="A0A109FUZ8"/>
<evidence type="ECO:0000313" key="4">
    <source>
        <dbReference type="Proteomes" id="UP000065797"/>
    </source>
</evidence>
<dbReference type="PANTHER" id="PTHR30349:SF64">
    <property type="entry name" value="PROPHAGE INTEGRASE INTD-RELATED"/>
    <property type="match status" value="1"/>
</dbReference>
<name>A0A109FUZ8_BACMY</name>
<feature type="domain" description="Tyr recombinase" evidence="2">
    <location>
        <begin position="1"/>
        <end position="108"/>
    </location>
</feature>
<dbReference type="Proteomes" id="UP000065797">
    <property type="component" value="Unassembled WGS sequence"/>
</dbReference>
<dbReference type="EMBL" id="LRPH01000093">
    <property type="protein sequence ID" value="KWU54992.1"/>
    <property type="molecule type" value="Genomic_DNA"/>
</dbReference>
<evidence type="ECO:0000256" key="1">
    <source>
        <dbReference type="ARBA" id="ARBA00023172"/>
    </source>
</evidence>
<dbReference type="InterPro" id="IPR013762">
    <property type="entry name" value="Integrase-like_cat_sf"/>
</dbReference>
<dbReference type="GO" id="GO:0015074">
    <property type="term" value="P:DNA integration"/>
    <property type="evidence" value="ECO:0007669"/>
    <property type="project" value="InterPro"/>
</dbReference>
<proteinExistence type="predicted"/>
<dbReference type="Pfam" id="PF00589">
    <property type="entry name" value="Phage_integrase"/>
    <property type="match status" value="1"/>
</dbReference>
<comment type="caution">
    <text evidence="3">The sequence shown here is derived from an EMBL/GenBank/DDBJ whole genome shotgun (WGS) entry which is preliminary data.</text>
</comment>
<evidence type="ECO:0000313" key="3">
    <source>
        <dbReference type="EMBL" id="KWU54992.1"/>
    </source>
</evidence>
<protein>
    <recommendedName>
        <fullName evidence="2">Tyr recombinase domain-containing protein</fullName>
    </recommendedName>
</protein>
<dbReference type="SUPFAM" id="SSF56349">
    <property type="entry name" value="DNA breaking-rejoining enzymes"/>
    <property type="match status" value="1"/>
</dbReference>
<dbReference type="InterPro" id="IPR050090">
    <property type="entry name" value="Tyrosine_recombinase_XerCD"/>
</dbReference>
<organism evidence="3 4">
    <name type="scientific">Bacillus mycoides</name>
    <dbReference type="NCBI Taxonomy" id="1405"/>
    <lineage>
        <taxon>Bacteria</taxon>
        <taxon>Bacillati</taxon>
        <taxon>Bacillota</taxon>
        <taxon>Bacilli</taxon>
        <taxon>Bacillales</taxon>
        <taxon>Bacillaceae</taxon>
        <taxon>Bacillus</taxon>
        <taxon>Bacillus cereus group</taxon>
    </lineage>
</organism>
<reference evidence="3 4" key="1">
    <citation type="submission" date="2016-01" db="EMBL/GenBank/DDBJ databases">
        <authorList>
            <person name="McClelland M."/>
            <person name="Jain A."/>
            <person name="Saraogi P."/>
            <person name="Mendelson R."/>
            <person name="Westerman R."/>
            <person name="SanMiguel P."/>
            <person name="Csonka L."/>
        </authorList>
    </citation>
    <scope>NUCLEOTIDE SEQUENCE [LARGE SCALE GENOMIC DNA]</scope>
    <source>
        <strain evidence="3 4">PE8-15</strain>
    </source>
</reference>
<dbReference type="PROSITE" id="PS51898">
    <property type="entry name" value="TYR_RECOMBINASE"/>
    <property type="match status" value="1"/>
</dbReference>
<accession>A0A109FUZ8</accession>